<sequence>MYAPLLVIKVFPPVARPTLFFASSLRPSSGIRRPRASVLAVVIDTCSSHGTLTSRGVYVPKPHFSPKLLSPSLPSRPVFLYCVDTPKGPRPSYGRHGPGKRQLSHHLPDTPFSVLVFVQQTSWRVWFWSVLSCDNCQNVARVIVAVCIYSHTPSLFGIGNKPNG</sequence>
<organism evidence="1 2">
    <name type="scientific">Colletotrichum melonis</name>
    <dbReference type="NCBI Taxonomy" id="1209925"/>
    <lineage>
        <taxon>Eukaryota</taxon>
        <taxon>Fungi</taxon>
        <taxon>Dikarya</taxon>
        <taxon>Ascomycota</taxon>
        <taxon>Pezizomycotina</taxon>
        <taxon>Sordariomycetes</taxon>
        <taxon>Hypocreomycetidae</taxon>
        <taxon>Glomerellales</taxon>
        <taxon>Glomerellaceae</taxon>
        <taxon>Colletotrichum</taxon>
        <taxon>Colletotrichum acutatum species complex</taxon>
    </lineage>
</organism>
<dbReference type="AlphaFoldDB" id="A0AAI9V1G6"/>
<accession>A0AAI9V1G6</accession>
<comment type="caution">
    <text evidence="1">The sequence shown here is derived from an EMBL/GenBank/DDBJ whole genome shotgun (WGS) entry which is preliminary data.</text>
</comment>
<evidence type="ECO:0000313" key="1">
    <source>
        <dbReference type="EMBL" id="KAK1468864.1"/>
    </source>
</evidence>
<reference evidence="1 2" key="1">
    <citation type="submission" date="2016-10" db="EMBL/GenBank/DDBJ databases">
        <title>The genome sequence of Colletotrichum fioriniae PJ7.</title>
        <authorList>
            <person name="Baroncelli R."/>
        </authorList>
    </citation>
    <scope>NUCLEOTIDE SEQUENCE [LARGE SCALE GENOMIC DNA]</scope>
    <source>
        <strain evidence="1">Col 31</strain>
    </source>
</reference>
<keyword evidence="2" id="KW-1185">Reference proteome</keyword>
<gene>
    <name evidence="1" type="ORF">CMEL01_00631</name>
</gene>
<dbReference type="EMBL" id="MLGG01000001">
    <property type="protein sequence ID" value="KAK1468864.1"/>
    <property type="molecule type" value="Genomic_DNA"/>
</dbReference>
<dbReference type="Proteomes" id="UP001239795">
    <property type="component" value="Unassembled WGS sequence"/>
</dbReference>
<protein>
    <submittedName>
        <fullName evidence="1">Uncharacterized protein</fullName>
    </submittedName>
</protein>
<evidence type="ECO:0000313" key="2">
    <source>
        <dbReference type="Proteomes" id="UP001239795"/>
    </source>
</evidence>
<proteinExistence type="predicted"/>
<name>A0AAI9V1G6_9PEZI</name>